<dbReference type="InterPro" id="IPR030963">
    <property type="entry name" value="DHQ_synth_fam"/>
</dbReference>
<dbReference type="HAMAP" id="MF_00110">
    <property type="entry name" value="DHQ_synthase"/>
    <property type="match status" value="1"/>
</dbReference>
<feature type="binding site" evidence="9">
    <location>
        <position position="133"/>
    </location>
    <ligand>
        <name>NAD(+)</name>
        <dbReference type="ChEBI" id="CHEBI:57540"/>
    </ligand>
</feature>
<dbReference type="GO" id="GO:0000166">
    <property type="term" value="F:nucleotide binding"/>
    <property type="evidence" value="ECO:0007669"/>
    <property type="project" value="UniProtKB-KW"/>
</dbReference>
<feature type="binding site" evidence="9">
    <location>
        <position position="175"/>
    </location>
    <ligand>
        <name>Zn(2+)</name>
        <dbReference type="ChEBI" id="CHEBI:29105"/>
    </ligand>
</feature>
<evidence type="ECO:0000256" key="1">
    <source>
        <dbReference type="ARBA" id="ARBA00001911"/>
    </source>
</evidence>
<comment type="similarity">
    <text evidence="9">Belongs to the sugar phosphate cyclases superfamily. Dehydroquinate synthase family.</text>
</comment>
<evidence type="ECO:0000259" key="11">
    <source>
        <dbReference type="Pfam" id="PF01761"/>
    </source>
</evidence>
<dbReference type="GO" id="GO:0009423">
    <property type="term" value="P:chorismate biosynthetic process"/>
    <property type="evidence" value="ECO:0007669"/>
    <property type="project" value="UniProtKB-UniRule"/>
</dbReference>
<dbReference type="InterPro" id="IPR016037">
    <property type="entry name" value="DHQ_synth_AroB"/>
</dbReference>
<comment type="subcellular location">
    <subcellularLocation>
        <location evidence="9">Cytoplasm</location>
    </subcellularLocation>
</comment>
<dbReference type="Pfam" id="PF01761">
    <property type="entry name" value="DHQ_synthase"/>
    <property type="match status" value="1"/>
</dbReference>
<comment type="cofactor">
    <cofactor evidence="9">
        <name>Co(2+)</name>
        <dbReference type="ChEBI" id="CHEBI:48828"/>
    </cofactor>
    <cofactor evidence="9">
        <name>Zn(2+)</name>
        <dbReference type="ChEBI" id="CHEBI:29105"/>
    </cofactor>
    <text evidence="9">Binds 1 divalent metal cation per subunit. Can use either Co(2+) or Zn(2+).</text>
</comment>
<evidence type="ECO:0000256" key="2">
    <source>
        <dbReference type="ARBA" id="ARBA00003485"/>
    </source>
</evidence>
<dbReference type="Gene3D" id="1.20.1090.10">
    <property type="entry name" value="Dehydroquinate synthase-like - alpha domain"/>
    <property type="match status" value="1"/>
</dbReference>
<dbReference type="GO" id="GO:0003856">
    <property type="term" value="F:3-dehydroquinate synthase activity"/>
    <property type="evidence" value="ECO:0007669"/>
    <property type="project" value="UniProtKB-UniRule"/>
</dbReference>
<reference evidence="13" key="2">
    <citation type="submission" date="2021-04" db="EMBL/GenBank/DDBJ databases">
        <authorList>
            <person name="Gilroy R."/>
        </authorList>
    </citation>
    <scope>NUCLEOTIDE SEQUENCE</scope>
    <source>
        <strain evidence="13">ChiW4-1371</strain>
    </source>
</reference>
<evidence type="ECO:0000256" key="4">
    <source>
        <dbReference type="ARBA" id="ARBA00022741"/>
    </source>
</evidence>
<feature type="binding site" evidence="9">
    <location>
        <position position="254"/>
    </location>
    <ligand>
        <name>Zn(2+)</name>
        <dbReference type="ChEBI" id="CHEBI:29105"/>
    </ligand>
</feature>
<dbReference type="GO" id="GO:0005737">
    <property type="term" value="C:cytoplasm"/>
    <property type="evidence" value="ECO:0007669"/>
    <property type="project" value="UniProtKB-SubCell"/>
</dbReference>
<comment type="cofactor">
    <cofactor evidence="1 9">
        <name>NAD(+)</name>
        <dbReference type="ChEBI" id="CHEBI:57540"/>
    </cofactor>
</comment>
<feature type="binding site" evidence="9">
    <location>
        <position position="142"/>
    </location>
    <ligand>
        <name>NAD(+)</name>
        <dbReference type="ChEBI" id="CHEBI:57540"/>
    </ligand>
</feature>
<organism evidence="13 14">
    <name type="scientific">Candidatus Mucispirillum faecigallinarum</name>
    <dbReference type="NCBI Taxonomy" id="2838699"/>
    <lineage>
        <taxon>Bacteria</taxon>
        <taxon>Pseudomonadati</taxon>
        <taxon>Deferribacterota</taxon>
        <taxon>Deferribacteres</taxon>
        <taxon>Deferribacterales</taxon>
        <taxon>Mucispirillaceae</taxon>
        <taxon>Mucispirillum</taxon>
    </lineage>
</organism>
<comment type="function">
    <text evidence="2 9">Catalyzes the conversion of 3-deoxy-D-arabino-heptulosonate 7-phosphate (DAHP) to dehydroquinate (DHQ).</text>
</comment>
<evidence type="ECO:0000259" key="12">
    <source>
        <dbReference type="Pfam" id="PF24621"/>
    </source>
</evidence>
<dbReference type="EC" id="4.2.3.4" evidence="9 10"/>
<evidence type="ECO:0000256" key="3">
    <source>
        <dbReference type="ARBA" id="ARBA00022723"/>
    </source>
</evidence>
<feature type="binding site" evidence="9">
    <location>
        <position position="238"/>
    </location>
    <ligand>
        <name>Zn(2+)</name>
        <dbReference type="ChEBI" id="CHEBI:29105"/>
    </ligand>
</feature>
<evidence type="ECO:0000256" key="5">
    <source>
        <dbReference type="ARBA" id="ARBA00022833"/>
    </source>
</evidence>
<keyword evidence="5 9" id="KW-0862">Zinc</keyword>
<dbReference type="InterPro" id="IPR050071">
    <property type="entry name" value="Dehydroquinate_synthase"/>
</dbReference>
<keyword evidence="7 9" id="KW-0456">Lyase</keyword>
<dbReference type="GO" id="GO:0008652">
    <property type="term" value="P:amino acid biosynthetic process"/>
    <property type="evidence" value="ECO:0007669"/>
    <property type="project" value="UniProtKB-KW"/>
</dbReference>
<dbReference type="GO" id="GO:0009073">
    <property type="term" value="P:aromatic amino acid family biosynthetic process"/>
    <property type="evidence" value="ECO:0007669"/>
    <property type="project" value="UniProtKB-KW"/>
</dbReference>
<dbReference type="Gene3D" id="3.40.50.1970">
    <property type="match status" value="1"/>
</dbReference>
<dbReference type="InterPro" id="IPR056179">
    <property type="entry name" value="DHQS_C"/>
</dbReference>
<keyword evidence="3 9" id="KW-0479">Metal-binding</keyword>
<evidence type="ECO:0000256" key="10">
    <source>
        <dbReference type="NCBIfam" id="TIGR01357"/>
    </source>
</evidence>
<feature type="domain" description="3-dehydroquinate synthase N-terminal" evidence="11">
    <location>
        <begin position="59"/>
        <end position="169"/>
    </location>
</feature>
<keyword evidence="8 9" id="KW-0170">Cobalt</keyword>
<evidence type="ECO:0000256" key="8">
    <source>
        <dbReference type="ARBA" id="ARBA00023285"/>
    </source>
</evidence>
<evidence type="ECO:0000256" key="9">
    <source>
        <dbReference type="HAMAP-Rule" id="MF_00110"/>
    </source>
</evidence>
<dbReference type="GO" id="GO:0046872">
    <property type="term" value="F:metal ion binding"/>
    <property type="evidence" value="ECO:0007669"/>
    <property type="project" value="UniProtKB-KW"/>
</dbReference>
<feature type="binding site" evidence="9">
    <location>
        <begin position="120"/>
        <end position="121"/>
    </location>
    <ligand>
        <name>NAD(+)</name>
        <dbReference type="ChEBI" id="CHEBI:57540"/>
    </ligand>
</feature>
<comment type="caution">
    <text evidence="13">The sequence shown here is derived from an EMBL/GenBank/DDBJ whole genome shotgun (WGS) entry which is preliminary data.</text>
</comment>
<evidence type="ECO:0000313" key="14">
    <source>
        <dbReference type="Proteomes" id="UP000824176"/>
    </source>
</evidence>
<protein>
    <recommendedName>
        <fullName evidence="9 10">3-dehydroquinate synthase</fullName>
        <shortName evidence="9">DHQS</shortName>
        <ecNumber evidence="9 10">4.2.3.4</ecNumber>
    </recommendedName>
</protein>
<gene>
    <name evidence="9 13" type="primary">aroB</name>
    <name evidence="13" type="ORF">H9804_06445</name>
</gene>
<dbReference type="Proteomes" id="UP000824176">
    <property type="component" value="Unassembled WGS sequence"/>
</dbReference>
<dbReference type="AlphaFoldDB" id="A0A9D2GV23"/>
<dbReference type="CDD" id="cd08195">
    <property type="entry name" value="DHQS"/>
    <property type="match status" value="1"/>
</dbReference>
<keyword evidence="9" id="KW-0028">Amino-acid biosynthesis</keyword>
<proteinExistence type="inferred from homology"/>
<accession>A0A9D2GV23</accession>
<dbReference type="PANTHER" id="PTHR43622:SF1">
    <property type="entry name" value="3-DEHYDROQUINATE SYNTHASE"/>
    <property type="match status" value="1"/>
</dbReference>
<dbReference type="InterPro" id="IPR030960">
    <property type="entry name" value="DHQS/DOIS_N"/>
</dbReference>
<keyword evidence="9" id="KW-0057">Aromatic amino acid biosynthesis</keyword>
<dbReference type="PANTHER" id="PTHR43622">
    <property type="entry name" value="3-DEHYDROQUINATE SYNTHASE"/>
    <property type="match status" value="1"/>
</dbReference>
<comment type="pathway">
    <text evidence="9">Metabolic intermediate biosynthesis; chorismate biosynthesis; chorismate from D-erythrose 4-phosphate and phosphoenolpyruvate: step 2/7.</text>
</comment>
<comment type="catalytic activity">
    <reaction evidence="9">
        <text>7-phospho-2-dehydro-3-deoxy-D-arabino-heptonate = 3-dehydroquinate + phosphate</text>
        <dbReference type="Rhea" id="RHEA:21968"/>
        <dbReference type="ChEBI" id="CHEBI:32364"/>
        <dbReference type="ChEBI" id="CHEBI:43474"/>
        <dbReference type="ChEBI" id="CHEBI:58394"/>
        <dbReference type="EC" id="4.2.3.4"/>
    </reaction>
</comment>
<comment type="caution">
    <text evidence="9">Lacks conserved residue(s) required for the propagation of feature annotation.</text>
</comment>
<dbReference type="NCBIfam" id="TIGR01357">
    <property type="entry name" value="aroB"/>
    <property type="match status" value="1"/>
</dbReference>
<name>A0A9D2GV23_9BACT</name>
<evidence type="ECO:0000256" key="6">
    <source>
        <dbReference type="ARBA" id="ARBA00023027"/>
    </source>
</evidence>
<feature type="binding site" evidence="9">
    <location>
        <begin position="96"/>
        <end position="100"/>
    </location>
    <ligand>
        <name>NAD(+)</name>
        <dbReference type="ChEBI" id="CHEBI:57540"/>
    </ligand>
</feature>
<dbReference type="PIRSF" id="PIRSF001455">
    <property type="entry name" value="DHQ_synth"/>
    <property type="match status" value="1"/>
</dbReference>
<evidence type="ECO:0000313" key="13">
    <source>
        <dbReference type="EMBL" id="HIZ89565.1"/>
    </source>
</evidence>
<sequence length="346" mass="38731">MKSISVNISESKRSYNIFIGNDFIGERLSQLEKEGAYFIIDSKVASLYKNIIPKERVYIFQASERNKTMLSLEKMLNFLCENGALRDSTLVAVGGGVTGDVAAFAASIYMRGIKLIQVPTTLLSMVDSSVGGKTAVNFKGIKNNIGSFYQPSMVLIDSNFLNSLTDREYLNGLAESIKIAAVRDKEFFEYIESNKSSILRRSKAVMEYVIASSCRLKAEIVEQDEKESGLRKLLNFGHTIAHAIETDSNHKIHHGFAVALGMVYELKYALKHKHTDTDTYEKVYNLLRSLKYPVVYEPRNKELMLEAISKDKKAGKNGISVALAGRDMKGVIINNIKPKELIDLFL</sequence>
<reference evidence="13" key="1">
    <citation type="journal article" date="2021" name="PeerJ">
        <title>Extensive microbial diversity within the chicken gut microbiome revealed by metagenomics and culture.</title>
        <authorList>
            <person name="Gilroy R."/>
            <person name="Ravi A."/>
            <person name="Getino M."/>
            <person name="Pursley I."/>
            <person name="Horton D.L."/>
            <person name="Alikhan N.F."/>
            <person name="Baker D."/>
            <person name="Gharbi K."/>
            <person name="Hall N."/>
            <person name="Watson M."/>
            <person name="Adriaenssens E.M."/>
            <person name="Foster-Nyarko E."/>
            <person name="Jarju S."/>
            <person name="Secka A."/>
            <person name="Antonio M."/>
            <person name="Oren A."/>
            <person name="Chaudhuri R.R."/>
            <person name="La Ragione R."/>
            <person name="Hildebrand F."/>
            <person name="Pallen M.J."/>
        </authorList>
    </citation>
    <scope>NUCLEOTIDE SEQUENCE</scope>
    <source>
        <strain evidence="13">ChiW4-1371</strain>
    </source>
</reference>
<dbReference type="SUPFAM" id="SSF56796">
    <property type="entry name" value="Dehydroquinate synthase-like"/>
    <property type="match status" value="1"/>
</dbReference>
<feature type="domain" description="3-dehydroquinate synthase C-terminal" evidence="12">
    <location>
        <begin position="172"/>
        <end position="314"/>
    </location>
</feature>
<keyword evidence="4 9" id="KW-0547">Nucleotide-binding</keyword>
<keyword evidence="9" id="KW-0963">Cytoplasm</keyword>
<evidence type="ECO:0000256" key="7">
    <source>
        <dbReference type="ARBA" id="ARBA00023239"/>
    </source>
</evidence>
<keyword evidence="6 9" id="KW-0520">NAD</keyword>
<dbReference type="Pfam" id="PF24621">
    <property type="entry name" value="DHQS_C"/>
    <property type="match status" value="1"/>
</dbReference>
<dbReference type="EMBL" id="DXAQ01000099">
    <property type="protein sequence ID" value="HIZ89565.1"/>
    <property type="molecule type" value="Genomic_DNA"/>
</dbReference>